<evidence type="ECO:0000256" key="9">
    <source>
        <dbReference type="ARBA" id="ARBA00023136"/>
    </source>
</evidence>
<dbReference type="InterPro" id="IPR051408">
    <property type="entry name" value="Phosphate_transprt_permease"/>
</dbReference>
<feature type="region of interest" description="Disordered" evidence="11">
    <location>
        <begin position="1"/>
        <end position="31"/>
    </location>
</feature>
<feature type="domain" description="ABC transmembrane type-1" evidence="12">
    <location>
        <begin position="156"/>
        <end position="359"/>
    </location>
</feature>
<dbReference type="EMBL" id="RJKE01000001">
    <property type="protein sequence ID" value="ROO83392.1"/>
    <property type="molecule type" value="Genomic_DNA"/>
</dbReference>
<evidence type="ECO:0000256" key="10">
    <source>
        <dbReference type="RuleBase" id="RU363043"/>
    </source>
</evidence>
<dbReference type="InterPro" id="IPR035906">
    <property type="entry name" value="MetI-like_sf"/>
</dbReference>
<evidence type="ECO:0000256" key="3">
    <source>
        <dbReference type="ARBA" id="ARBA00007069"/>
    </source>
</evidence>
<keyword evidence="9 10" id="KW-0472">Membrane</keyword>
<evidence type="ECO:0000259" key="12">
    <source>
        <dbReference type="PROSITE" id="PS50928"/>
    </source>
</evidence>
<dbReference type="PANTHER" id="PTHR42922:SF1">
    <property type="entry name" value="PHOSPHATE TRANSPORT SYSTEM PERMEASE PROTEIN PSTA"/>
    <property type="match status" value="1"/>
</dbReference>
<feature type="transmembrane region" description="Helical" evidence="10">
    <location>
        <begin position="39"/>
        <end position="56"/>
    </location>
</feature>
<comment type="function">
    <text evidence="1">Part of the binding-protein-dependent transport system for phosphate; probably responsible for the translocation of the substrate across the membrane.</text>
</comment>
<evidence type="ECO:0000313" key="14">
    <source>
        <dbReference type="Proteomes" id="UP000272400"/>
    </source>
</evidence>
<evidence type="ECO:0000256" key="6">
    <source>
        <dbReference type="ARBA" id="ARBA00022592"/>
    </source>
</evidence>
<evidence type="ECO:0000256" key="7">
    <source>
        <dbReference type="ARBA" id="ARBA00022692"/>
    </source>
</evidence>
<dbReference type="SUPFAM" id="SSF161098">
    <property type="entry name" value="MetI-like"/>
    <property type="match status" value="1"/>
</dbReference>
<dbReference type="Proteomes" id="UP000272400">
    <property type="component" value="Unassembled WGS sequence"/>
</dbReference>
<feature type="region of interest" description="Disordered" evidence="11">
    <location>
        <begin position="374"/>
        <end position="406"/>
    </location>
</feature>
<gene>
    <name evidence="13" type="ORF">EDD29_0895</name>
</gene>
<comment type="similarity">
    <text evidence="3 10">Belongs to the binding-protein-dependent transport system permease family. CysTW subfamily.</text>
</comment>
<dbReference type="GO" id="GO:0005886">
    <property type="term" value="C:plasma membrane"/>
    <property type="evidence" value="ECO:0007669"/>
    <property type="project" value="UniProtKB-SubCell"/>
</dbReference>
<keyword evidence="6" id="KW-0592">Phosphate transport</keyword>
<dbReference type="Pfam" id="PF00528">
    <property type="entry name" value="BPD_transp_1"/>
    <property type="match status" value="1"/>
</dbReference>
<keyword evidence="4" id="KW-0813">Transport</keyword>
<sequence length="406" mass="42321">MTIADPRTDPPAATDRAAEPRPAPRGRFRPGGAVREDRFALAGAAVASLTLVWILFTRLLPFTGALGFAACWYVAFLLLYAVIVTHEHGRLAAADRLVSVLVHSAGLLTVTVIAAILGFTVLRGAQAFAHANFFTQTMSDTGALDPLTSGGVLHAVVGSLIQLGIGVAIAMPLGIATALFLVEVGGRLTRPVRLIVDTMSALPSVLAGLFVLAAFILTFGFQKSGLAAALAIAIMMVPIVTRASEVVLRLVPGGLREAAYALGAGQWQVVRHVVLPTARSGLATGIVLAMARGVGETAPVLLTAGFARGMNADPFEGNMTNLPLYIYTYVKFPQPDMVSRAFGAALVLALVVLVLFTVARLLGGAAPGQMTRRARRRLAAAERASAPAPAPLPVKSPLPSEKETSA</sequence>
<dbReference type="OrthoDB" id="9775069at2"/>
<evidence type="ECO:0000256" key="2">
    <source>
        <dbReference type="ARBA" id="ARBA00004651"/>
    </source>
</evidence>
<keyword evidence="14" id="KW-1185">Reference proteome</keyword>
<evidence type="ECO:0000256" key="4">
    <source>
        <dbReference type="ARBA" id="ARBA00022448"/>
    </source>
</evidence>
<dbReference type="GO" id="GO:0005315">
    <property type="term" value="F:phosphate transmembrane transporter activity"/>
    <property type="evidence" value="ECO:0007669"/>
    <property type="project" value="InterPro"/>
</dbReference>
<keyword evidence="7 10" id="KW-0812">Transmembrane</keyword>
<feature type="transmembrane region" description="Helical" evidence="10">
    <location>
        <begin position="194"/>
        <end position="219"/>
    </location>
</feature>
<evidence type="ECO:0000256" key="11">
    <source>
        <dbReference type="SAM" id="MobiDB-lite"/>
    </source>
</evidence>
<dbReference type="InterPro" id="IPR005672">
    <property type="entry name" value="Phosphate_PstA"/>
</dbReference>
<dbReference type="CDD" id="cd06261">
    <property type="entry name" value="TM_PBP2"/>
    <property type="match status" value="1"/>
</dbReference>
<feature type="transmembrane region" description="Helical" evidence="10">
    <location>
        <begin position="341"/>
        <end position="362"/>
    </location>
</feature>
<dbReference type="AlphaFoldDB" id="A0A3N1CQ16"/>
<dbReference type="GO" id="GO:0035435">
    <property type="term" value="P:phosphate ion transmembrane transport"/>
    <property type="evidence" value="ECO:0007669"/>
    <property type="project" value="InterPro"/>
</dbReference>
<dbReference type="RefSeq" id="WP_123662536.1">
    <property type="nucleotide sequence ID" value="NZ_RJKE01000001.1"/>
</dbReference>
<keyword evidence="5 10" id="KW-1003">Cell membrane</keyword>
<feature type="transmembrane region" description="Helical" evidence="10">
    <location>
        <begin position="62"/>
        <end position="85"/>
    </location>
</feature>
<protein>
    <recommendedName>
        <fullName evidence="10">Phosphate transport system permease protein PstA</fullName>
    </recommendedName>
</protein>
<feature type="compositionally biased region" description="Low complexity" evidence="11">
    <location>
        <begin position="1"/>
        <end position="15"/>
    </location>
</feature>
<evidence type="ECO:0000313" key="13">
    <source>
        <dbReference type="EMBL" id="ROO83392.1"/>
    </source>
</evidence>
<feature type="transmembrane region" description="Helical" evidence="10">
    <location>
        <begin position="160"/>
        <end position="182"/>
    </location>
</feature>
<reference evidence="13 14" key="1">
    <citation type="submission" date="2018-11" db="EMBL/GenBank/DDBJ databases">
        <title>Sequencing the genomes of 1000 actinobacteria strains.</title>
        <authorList>
            <person name="Klenk H.-P."/>
        </authorList>
    </citation>
    <scope>NUCLEOTIDE SEQUENCE [LARGE SCALE GENOMIC DNA]</scope>
    <source>
        <strain evidence="13 14">DSM 44254</strain>
    </source>
</reference>
<comment type="caution">
    <text evidence="13">The sequence shown here is derived from an EMBL/GenBank/DDBJ whole genome shotgun (WGS) entry which is preliminary data.</text>
</comment>
<dbReference type="Gene3D" id="1.10.3720.10">
    <property type="entry name" value="MetI-like"/>
    <property type="match status" value="1"/>
</dbReference>
<feature type="transmembrane region" description="Helical" evidence="10">
    <location>
        <begin position="225"/>
        <end position="241"/>
    </location>
</feature>
<dbReference type="NCBIfam" id="TIGR00974">
    <property type="entry name" value="3a0107s02c"/>
    <property type="match status" value="1"/>
</dbReference>
<proteinExistence type="inferred from homology"/>
<organism evidence="13 14">
    <name type="scientific">Actinocorallia herbida</name>
    <dbReference type="NCBI Taxonomy" id="58109"/>
    <lineage>
        <taxon>Bacteria</taxon>
        <taxon>Bacillati</taxon>
        <taxon>Actinomycetota</taxon>
        <taxon>Actinomycetes</taxon>
        <taxon>Streptosporangiales</taxon>
        <taxon>Thermomonosporaceae</taxon>
        <taxon>Actinocorallia</taxon>
    </lineage>
</organism>
<evidence type="ECO:0000256" key="1">
    <source>
        <dbReference type="ARBA" id="ARBA00003510"/>
    </source>
</evidence>
<dbReference type="InterPro" id="IPR000515">
    <property type="entry name" value="MetI-like"/>
</dbReference>
<evidence type="ECO:0000256" key="8">
    <source>
        <dbReference type="ARBA" id="ARBA00022989"/>
    </source>
</evidence>
<evidence type="ECO:0000256" key="5">
    <source>
        <dbReference type="ARBA" id="ARBA00022475"/>
    </source>
</evidence>
<feature type="transmembrane region" description="Helical" evidence="10">
    <location>
        <begin position="97"/>
        <end position="122"/>
    </location>
</feature>
<name>A0A3N1CQ16_9ACTN</name>
<dbReference type="PANTHER" id="PTHR42922">
    <property type="entry name" value="PHOSPHATE TRANSPORT SYSTEM PERMEASE PROTEIN PSTA"/>
    <property type="match status" value="1"/>
</dbReference>
<dbReference type="PROSITE" id="PS50928">
    <property type="entry name" value="ABC_TM1"/>
    <property type="match status" value="1"/>
</dbReference>
<comment type="subcellular location">
    <subcellularLocation>
        <location evidence="2 10">Cell membrane</location>
        <topology evidence="2 10">Multi-pass membrane protein</topology>
    </subcellularLocation>
</comment>
<keyword evidence="8 10" id="KW-1133">Transmembrane helix</keyword>
<accession>A0A3N1CQ16</accession>